<dbReference type="InterPro" id="IPR036271">
    <property type="entry name" value="Tet_transcr_reg_TetR-rel_C_sf"/>
</dbReference>
<accession>A0ABQ6JXF6</accession>
<dbReference type="PANTHER" id="PTHR30055">
    <property type="entry name" value="HTH-TYPE TRANSCRIPTIONAL REGULATOR RUTR"/>
    <property type="match status" value="1"/>
</dbReference>
<feature type="domain" description="HTH tetR-type" evidence="3">
    <location>
        <begin position="11"/>
        <end position="71"/>
    </location>
</feature>
<organism evidence="4 5">
    <name type="scientific">Homoserinibacter gongjuensis</name>
    <dbReference type="NCBI Taxonomy" id="1162968"/>
    <lineage>
        <taxon>Bacteria</taxon>
        <taxon>Bacillati</taxon>
        <taxon>Actinomycetota</taxon>
        <taxon>Actinomycetes</taxon>
        <taxon>Micrococcales</taxon>
        <taxon>Microbacteriaceae</taxon>
        <taxon>Homoserinibacter</taxon>
    </lineage>
</organism>
<evidence type="ECO:0000259" key="3">
    <source>
        <dbReference type="PROSITE" id="PS50977"/>
    </source>
</evidence>
<protein>
    <recommendedName>
        <fullName evidence="3">HTH tetR-type domain-containing protein</fullName>
    </recommendedName>
</protein>
<reference evidence="5" key="1">
    <citation type="journal article" date="2019" name="Int. J. Syst. Evol. Microbiol.">
        <title>The Global Catalogue of Microorganisms (GCM) 10K type strain sequencing project: providing services to taxonomists for standard genome sequencing and annotation.</title>
        <authorList>
            <consortium name="The Broad Institute Genomics Platform"/>
            <consortium name="The Broad Institute Genome Sequencing Center for Infectious Disease"/>
            <person name="Wu L."/>
            <person name="Ma J."/>
        </authorList>
    </citation>
    <scope>NUCLEOTIDE SEQUENCE [LARGE SCALE GENOMIC DNA]</scope>
    <source>
        <strain evidence="5">NBRC 108755</strain>
    </source>
</reference>
<dbReference type="EMBL" id="BSVA01000001">
    <property type="protein sequence ID" value="GMA92699.1"/>
    <property type="molecule type" value="Genomic_DNA"/>
</dbReference>
<dbReference type="InterPro" id="IPR001647">
    <property type="entry name" value="HTH_TetR"/>
</dbReference>
<evidence type="ECO:0000313" key="5">
    <source>
        <dbReference type="Proteomes" id="UP001157069"/>
    </source>
</evidence>
<proteinExistence type="predicted"/>
<dbReference type="InterPro" id="IPR023772">
    <property type="entry name" value="DNA-bd_HTH_TetR-type_CS"/>
</dbReference>
<comment type="caution">
    <text evidence="4">The sequence shown here is derived from an EMBL/GenBank/DDBJ whole genome shotgun (WGS) entry which is preliminary data.</text>
</comment>
<dbReference type="Gene3D" id="1.10.357.10">
    <property type="entry name" value="Tetracycline Repressor, domain 2"/>
    <property type="match status" value="1"/>
</dbReference>
<dbReference type="PANTHER" id="PTHR30055:SF226">
    <property type="entry name" value="HTH-TYPE TRANSCRIPTIONAL REGULATOR PKSA"/>
    <property type="match status" value="1"/>
</dbReference>
<name>A0ABQ6JXF6_9MICO</name>
<keyword evidence="1 2" id="KW-0238">DNA-binding</keyword>
<keyword evidence="5" id="KW-1185">Reference proteome</keyword>
<dbReference type="Pfam" id="PF00440">
    <property type="entry name" value="TetR_N"/>
    <property type="match status" value="1"/>
</dbReference>
<dbReference type="Proteomes" id="UP001157069">
    <property type="component" value="Unassembled WGS sequence"/>
</dbReference>
<gene>
    <name evidence="4" type="ORF">GCM10025869_32280</name>
</gene>
<dbReference type="PROSITE" id="PS50977">
    <property type="entry name" value="HTH_TETR_2"/>
    <property type="match status" value="1"/>
</dbReference>
<sequence length="213" mass="22742">MVRPRFAKLPVHQQQTIVQAALDEFAAHGFRDASLNRIIETAGISKGSLYYYFDDKSDLFAYVAQAGLGGLFEKVGPLPPLDAGDADTFWSVVEDYYLRLTRALQASPQVAALLRGWSAAAKDPEFQRATGELEEASLPWIAQALAAGQRVGAVRADLPDSLLIAVTLGIGEAMDVWLLAQEPHDDALPDVIAALVDMLRRAVGPGAASGAPG</sequence>
<dbReference type="PROSITE" id="PS01081">
    <property type="entry name" value="HTH_TETR_1"/>
    <property type="match status" value="1"/>
</dbReference>
<dbReference type="SUPFAM" id="SSF48498">
    <property type="entry name" value="Tetracyclin repressor-like, C-terminal domain"/>
    <property type="match status" value="1"/>
</dbReference>
<evidence type="ECO:0000256" key="2">
    <source>
        <dbReference type="PROSITE-ProRule" id="PRU00335"/>
    </source>
</evidence>
<evidence type="ECO:0000313" key="4">
    <source>
        <dbReference type="EMBL" id="GMA92699.1"/>
    </source>
</evidence>
<dbReference type="InterPro" id="IPR009057">
    <property type="entry name" value="Homeodomain-like_sf"/>
</dbReference>
<dbReference type="SUPFAM" id="SSF46689">
    <property type="entry name" value="Homeodomain-like"/>
    <property type="match status" value="1"/>
</dbReference>
<dbReference type="InterPro" id="IPR050109">
    <property type="entry name" value="HTH-type_TetR-like_transc_reg"/>
</dbReference>
<dbReference type="PRINTS" id="PR00455">
    <property type="entry name" value="HTHTETR"/>
</dbReference>
<feature type="DNA-binding region" description="H-T-H motif" evidence="2">
    <location>
        <begin position="34"/>
        <end position="53"/>
    </location>
</feature>
<dbReference type="RefSeq" id="WP_284301484.1">
    <property type="nucleotide sequence ID" value="NZ_BSVA01000001.1"/>
</dbReference>
<evidence type="ECO:0000256" key="1">
    <source>
        <dbReference type="ARBA" id="ARBA00023125"/>
    </source>
</evidence>